<gene>
    <name evidence="2" type="ORF">SKAU_G00317950</name>
</gene>
<feature type="region of interest" description="Disordered" evidence="1">
    <location>
        <begin position="14"/>
        <end position="48"/>
    </location>
</feature>
<dbReference type="AlphaFoldDB" id="A0A9Q1ESZ1"/>
<evidence type="ECO:0000313" key="3">
    <source>
        <dbReference type="Proteomes" id="UP001152622"/>
    </source>
</evidence>
<organism evidence="2 3">
    <name type="scientific">Synaphobranchus kaupii</name>
    <name type="common">Kaup's arrowtooth eel</name>
    <dbReference type="NCBI Taxonomy" id="118154"/>
    <lineage>
        <taxon>Eukaryota</taxon>
        <taxon>Metazoa</taxon>
        <taxon>Chordata</taxon>
        <taxon>Craniata</taxon>
        <taxon>Vertebrata</taxon>
        <taxon>Euteleostomi</taxon>
        <taxon>Actinopterygii</taxon>
        <taxon>Neopterygii</taxon>
        <taxon>Teleostei</taxon>
        <taxon>Anguilliformes</taxon>
        <taxon>Synaphobranchidae</taxon>
        <taxon>Synaphobranchus</taxon>
    </lineage>
</organism>
<evidence type="ECO:0000256" key="1">
    <source>
        <dbReference type="SAM" id="MobiDB-lite"/>
    </source>
</evidence>
<dbReference type="EMBL" id="JAINUF010000013">
    <property type="protein sequence ID" value="KAJ8344466.1"/>
    <property type="molecule type" value="Genomic_DNA"/>
</dbReference>
<accession>A0A9Q1ESZ1</accession>
<evidence type="ECO:0000313" key="2">
    <source>
        <dbReference type="EMBL" id="KAJ8344466.1"/>
    </source>
</evidence>
<dbReference type="Proteomes" id="UP001152622">
    <property type="component" value="Chromosome 13"/>
</dbReference>
<keyword evidence="3" id="KW-1185">Reference proteome</keyword>
<name>A0A9Q1ESZ1_SYNKA</name>
<comment type="caution">
    <text evidence="2">The sequence shown here is derived from an EMBL/GenBank/DDBJ whole genome shotgun (WGS) entry which is preliminary data.</text>
</comment>
<sequence>MGAARGFIMTKCHATKRRHSSGASDPRQHLHGGHTFLAKPRDAKSRRLSPPHLQLGSIRLLCHPTNYSLRNCLAEPIELTEATLFYKIGSAKNVPLSTVESTVESTVVAALKDRGGSFNPFYSRVVPEQRGFYYTAVFRSRAPLNSRLIYDGDRHRLISCRGARC</sequence>
<reference evidence="2" key="1">
    <citation type="journal article" date="2023" name="Science">
        <title>Genome structures resolve the early diversification of teleost fishes.</title>
        <authorList>
            <person name="Parey E."/>
            <person name="Louis A."/>
            <person name="Montfort J."/>
            <person name="Bouchez O."/>
            <person name="Roques C."/>
            <person name="Iampietro C."/>
            <person name="Lluch J."/>
            <person name="Castinel A."/>
            <person name="Donnadieu C."/>
            <person name="Desvignes T."/>
            <person name="Floi Bucao C."/>
            <person name="Jouanno E."/>
            <person name="Wen M."/>
            <person name="Mejri S."/>
            <person name="Dirks R."/>
            <person name="Jansen H."/>
            <person name="Henkel C."/>
            <person name="Chen W.J."/>
            <person name="Zahm M."/>
            <person name="Cabau C."/>
            <person name="Klopp C."/>
            <person name="Thompson A.W."/>
            <person name="Robinson-Rechavi M."/>
            <person name="Braasch I."/>
            <person name="Lecointre G."/>
            <person name="Bobe J."/>
            <person name="Postlethwait J.H."/>
            <person name="Berthelot C."/>
            <person name="Roest Crollius H."/>
            <person name="Guiguen Y."/>
        </authorList>
    </citation>
    <scope>NUCLEOTIDE SEQUENCE</scope>
    <source>
        <strain evidence="2">WJC10195</strain>
    </source>
</reference>
<proteinExistence type="predicted"/>
<protein>
    <submittedName>
        <fullName evidence="2">Uncharacterized protein</fullName>
    </submittedName>
</protein>